<name>A0A350HBY1_UNCW3</name>
<dbReference type="Proteomes" id="UP000264062">
    <property type="component" value="Unassembled WGS sequence"/>
</dbReference>
<gene>
    <name evidence="1" type="ORF">DCW38_07715</name>
</gene>
<accession>A0A350HBY1</accession>
<protein>
    <submittedName>
        <fullName evidence="1">Uncharacterized protein</fullName>
    </submittedName>
</protein>
<proteinExistence type="predicted"/>
<comment type="caution">
    <text evidence="1">The sequence shown here is derived from an EMBL/GenBank/DDBJ whole genome shotgun (WGS) entry which is preliminary data.</text>
</comment>
<evidence type="ECO:0000313" key="1">
    <source>
        <dbReference type="EMBL" id="HAV93047.1"/>
    </source>
</evidence>
<dbReference type="EMBL" id="DMZY01000228">
    <property type="protein sequence ID" value="HAV93047.1"/>
    <property type="molecule type" value="Genomic_DNA"/>
</dbReference>
<reference evidence="1 2" key="1">
    <citation type="journal article" date="2018" name="Nat. Biotechnol.">
        <title>A standardized bacterial taxonomy based on genome phylogeny substantially revises the tree of life.</title>
        <authorList>
            <person name="Parks D.H."/>
            <person name="Chuvochina M."/>
            <person name="Waite D.W."/>
            <person name="Rinke C."/>
            <person name="Skarshewski A."/>
            <person name="Chaumeil P.A."/>
            <person name="Hugenholtz P."/>
        </authorList>
    </citation>
    <scope>NUCLEOTIDE SEQUENCE [LARGE SCALE GENOMIC DNA]</scope>
    <source>
        <strain evidence="1">UBA9956</strain>
    </source>
</reference>
<evidence type="ECO:0000313" key="2">
    <source>
        <dbReference type="Proteomes" id="UP000264062"/>
    </source>
</evidence>
<sequence>MIGLYRRKKLKKKKEEIERFLETFKMMMKTIGFRLIPREKNLQSLADLKISYDSAKNEINKLTYINYESGPLTDHEKKNKNVWIFGIVLGNKEVYIKLSDDFEHVAKCLSFHEAKETLKKPMEKS</sequence>
<dbReference type="AlphaFoldDB" id="A0A350HBY1"/>
<organism evidence="1 2">
    <name type="scientific">candidate division WOR-3 bacterium</name>
    <dbReference type="NCBI Taxonomy" id="2052148"/>
    <lineage>
        <taxon>Bacteria</taxon>
        <taxon>Bacteria division WOR-3</taxon>
    </lineage>
</organism>